<protein>
    <recommendedName>
        <fullName evidence="6">RNA polymerase sigma factor</fullName>
    </recommendedName>
</protein>
<dbReference type="AlphaFoldDB" id="E8N472"/>
<keyword evidence="4 6" id="KW-0238">DNA-binding</keyword>
<reference evidence="9 10" key="1">
    <citation type="submission" date="2010-12" db="EMBL/GenBank/DDBJ databases">
        <title>Whole genome sequence of Anaerolinea thermophila UNI-1.</title>
        <authorList>
            <person name="Narita-Yamada S."/>
            <person name="Kishi E."/>
            <person name="Watanabe Y."/>
            <person name="Takasaki K."/>
            <person name="Ankai A."/>
            <person name="Oguchi A."/>
            <person name="Fukui S."/>
            <person name="Takahashi M."/>
            <person name="Yashiro I."/>
            <person name="Hosoyama A."/>
            <person name="Sekiguchi Y."/>
            <person name="Hanada S."/>
            <person name="Fujita N."/>
        </authorList>
    </citation>
    <scope>NUCLEOTIDE SEQUENCE [LARGE SCALE GENOMIC DNA]</scope>
    <source>
        <strain evidence="10">DSM 14523 / JCM 11388 / NBRC 100420 / UNI-1</strain>
    </source>
</reference>
<dbReference type="InParanoid" id="E8N472"/>
<accession>E8N472</accession>
<dbReference type="GO" id="GO:0006352">
    <property type="term" value="P:DNA-templated transcription initiation"/>
    <property type="evidence" value="ECO:0007669"/>
    <property type="project" value="InterPro"/>
</dbReference>
<evidence type="ECO:0000256" key="2">
    <source>
        <dbReference type="ARBA" id="ARBA00023015"/>
    </source>
</evidence>
<keyword evidence="10" id="KW-1185">Reference proteome</keyword>
<keyword evidence="5 6" id="KW-0804">Transcription</keyword>
<dbReference type="InterPro" id="IPR000838">
    <property type="entry name" value="RNA_pol_sigma70_ECF_CS"/>
</dbReference>
<dbReference type="GO" id="GO:0016987">
    <property type="term" value="F:sigma factor activity"/>
    <property type="evidence" value="ECO:0007669"/>
    <property type="project" value="UniProtKB-KW"/>
</dbReference>
<evidence type="ECO:0000256" key="3">
    <source>
        <dbReference type="ARBA" id="ARBA00023082"/>
    </source>
</evidence>
<dbReference type="Proteomes" id="UP000008922">
    <property type="component" value="Chromosome"/>
</dbReference>
<evidence type="ECO:0000313" key="9">
    <source>
        <dbReference type="EMBL" id="BAJ63236.1"/>
    </source>
</evidence>
<keyword evidence="2 6" id="KW-0805">Transcription regulation</keyword>
<dbReference type="STRING" id="926569.ANT_12020"/>
<name>E8N472_ANATU</name>
<dbReference type="InterPro" id="IPR014284">
    <property type="entry name" value="RNA_pol_sigma-70_dom"/>
</dbReference>
<dbReference type="SUPFAM" id="SSF88946">
    <property type="entry name" value="Sigma2 domain of RNA polymerase sigma factors"/>
    <property type="match status" value="1"/>
</dbReference>
<dbReference type="PANTHER" id="PTHR43133:SF8">
    <property type="entry name" value="RNA POLYMERASE SIGMA FACTOR HI_1459-RELATED"/>
    <property type="match status" value="1"/>
</dbReference>
<evidence type="ECO:0000259" key="8">
    <source>
        <dbReference type="Pfam" id="PF08281"/>
    </source>
</evidence>
<proteinExistence type="inferred from homology"/>
<dbReference type="PANTHER" id="PTHR43133">
    <property type="entry name" value="RNA POLYMERASE ECF-TYPE SIGMA FACTO"/>
    <property type="match status" value="1"/>
</dbReference>
<dbReference type="eggNOG" id="COG1595">
    <property type="taxonomic scope" value="Bacteria"/>
</dbReference>
<dbReference type="InterPro" id="IPR013325">
    <property type="entry name" value="RNA_pol_sigma_r2"/>
</dbReference>
<dbReference type="InterPro" id="IPR039425">
    <property type="entry name" value="RNA_pol_sigma-70-like"/>
</dbReference>
<dbReference type="EMBL" id="AP012029">
    <property type="protein sequence ID" value="BAJ63236.1"/>
    <property type="molecule type" value="Genomic_DNA"/>
</dbReference>
<dbReference type="OrthoDB" id="9780326at2"/>
<dbReference type="InterPro" id="IPR013249">
    <property type="entry name" value="RNA_pol_sigma70_r4_t2"/>
</dbReference>
<evidence type="ECO:0000256" key="6">
    <source>
        <dbReference type="RuleBase" id="RU000716"/>
    </source>
</evidence>
<dbReference type="SUPFAM" id="SSF88659">
    <property type="entry name" value="Sigma3 and sigma4 domains of RNA polymerase sigma factors"/>
    <property type="match status" value="1"/>
</dbReference>
<dbReference type="Gene3D" id="1.10.1740.10">
    <property type="match status" value="1"/>
</dbReference>
<sequence length="210" mass="24249">MNEPNVKKPLSIQALKAGNREEFARMVEQYSPGIYRLALKMLGNGLDAEDVLQETFLKALRALPNFEERSSLSTWLYRIAMNEALMLLRKKRPEAFSLEDSTTNQEDGESIEEPRDIVDWCCLPENELLSSEAREFLNRAIERLSPALRAVFVLRDLQDLSVRETAETLGITETAVKTRLLRARLKLREELSAYYGHRMEVLGYDRIERL</sequence>
<dbReference type="NCBIfam" id="TIGR02937">
    <property type="entry name" value="sigma70-ECF"/>
    <property type="match status" value="1"/>
</dbReference>
<dbReference type="HOGENOM" id="CLU_047691_3_0_0"/>
<keyword evidence="3 6" id="KW-0731">Sigma factor</keyword>
<evidence type="ECO:0000313" key="10">
    <source>
        <dbReference type="Proteomes" id="UP000008922"/>
    </source>
</evidence>
<feature type="domain" description="RNA polymerase sigma factor 70 region 4 type 2" evidence="8">
    <location>
        <begin position="138"/>
        <end position="187"/>
    </location>
</feature>
<dbReference type="InterPro" id="IPR036388">
    <property type="entry name" value="WH-like_DNA-bd_sf"/>
</dbReference>
<dbReference type="Gene3D" id="1.10.10.10">
    <property type="entry name" value="Winged helix-like DNA-binding domain superfamily/Winged helix DNA-binding domain"/>
    <property type="match status" value="1"/>
</dbReference>
<dbReference type="InterPro" id="IPR007627">
    <property type="entry name" value="RNA_pol_sigma70_r2"/>
</dbReference>
<evidence type="ECO:0000256" key="4">
    <source>
        <dbReference type="ARBA" id="ARBA00023125"/>
    </source>
</evidence>
<dbReference type="InterPro" id="IPR013324">
    <property type="entry name" value="RNA_pol_sigma_r3/r4-like"/>
</dbReference>
<comment type="similarity">
    <text evidence="1 6">Belongs to the sigma-70 factor family. ECF subfamily.</text>
</comment>
<dbReference type="Pfam" id="PF08281">
    <property type="entry name" value="Sigma70_r4_2"/>
    <property type="match status" value="1"/>
</dbReference>
<feature type="domain" description="RNA polymerase sigma-70 region 2" evidence="7">
    <location>
        <begin position="26"/>
        <end position="92"/>
    </location>
</feature>
<evidence type="ECO:0000256" key="1">
    <source>
        <dbReference type="ARBA" id="ARBA00010641"/>
    </source>
</evidence>
<evidence type="ECO:0000256" key="5">
    <source>
        <dbReference type="ARBA" id="ARBA00023163"/>
    </source>
</evidence>
<gene>
    <name evidence="9" type="ordered locus">ANT_12020</name>
</gene>
<dbReference type="GO" id="GO:0003677">
    <property type="term" value="F:DNA binding"/>
    <property type="evidence" value="ECO:0007669"/>
    <property type="project" value="UniProtKB-KW"/>
</dbReference>
<organism evidence="9 10">
    <name type="scientific">Anaerolinea thermophila (strain DSM 14523 / JCM 11388 / NBRC 100420 / UNI-1)</name>
    <dbReference type="NCBI Taxonomy" id="926569"/>
    <lineage>
        <taxon>Bacteria</taxon>
        <taxon>Bacillati</taxon>
        <taxon>Chloroflexota</taxon>
        <taxon>Anaerolineae</taxon>
        <taxon>Anaerolineales</taxon>
        <taxon>Anaerolineaceae</taxon>
        <taxon>Anaerolinea</taxon>
    </lineage>
</organism>
<dbReference type="Pfam" id="PF04542">
    <property type="entry name" value="Sigma70_r2"/>
    <property type="match status" value="1"/>
</dbReference>
<dbReference type="GO" id="GO:0006950">
    <property type="term" value="P:response to stress"/>
    <property type="evidence" value="ECO:0007669"/>
    <property type="project" value="UniProtKB-ARBA"/>
</dbReference>
<dbReference type="RefSeq" id="WP_013559624.1">
    <property type="nucleotide sequence ID" value="NC_014960.1"/>
</dbReference>
<dbReference type="KEGG" id="atm:ANT_12020"/>
<dbReference type="PROSITE" id="PS01063">
    <property type="entry name" value="SIGMA70_ECF"/>
    <property type="match status" value="1"/>
</dbReference>
<evidence type="ECO:0000259" key="7">
    <source>
        <dbReference type="Pfam" id="PF04542"/>
    </source>
</evidence>